<dbReference type="GO" id="GO:0003700">
    <property type="term" value="F:DNA-binding transcription factor activity"/>
    <property type="evidence" value="ECO:0007669"/>
    <property type="project" value="TreeGrafter"/>
</dbReference>
<evidence type="ECO:0000256" key="4">
    <source>
        <dbReference type="PROSITE-ProRule" id="PRU00335"/>
    </source>
</evidence>
<organism evidence="6 7">
    <name type="scientific">Caulobacter segnis</name>
    <dbReference type="NCBI Taxonomy" id="88688"/>
    <lineage>
        <taxon>Bacteria</taxon>
        <taxon>Pseudomonadati</taxon>
        <taxon>Pseudomonadota</taxon>
        <taxon>Alphaproteobacteria</taxon>
        <taxon>Caulobacterales</taxon>
        <taxon>Caulobacteraceae</taxon>
        <taxon>Caulobacter</taxon>
    </lineage>
</organism>
<sequence>MRPCLGGRIGRLGKPSGYHHGDLREALIDTAMELAERAGPESVSLRAAARAAGVSATAPYAHFDDRDALLAAACARGIGQLTTAIAACIDQAPKPQAMSAFSHAFVEFGLRRPGFYRLLFVAPYIQQAPVGCDLHRAAKAAFDLLLTLFDPDLDDDQRRRLAMRLLTGLHGLILAEQALILPDAPRVDPGGLVDDLVNALLASSRDR</sequence>
<accession>A0A2W5VJ43</accession>
<reference evidence="6 7" key="1">
    <citation type="submission" date="2017-08" db="EMBL/GenBank/DDBJ databases">
        <title>Infants hospitalized years apart are colonized by the same room-sourced microbial strains.</title>
        <authorList>
            <person name="Brooks B."/>
            <person name="Olm M.R."/>
            <person name="Firek B.A."/>
            <person name="Baker R."/>
            <person name="Thomas B.C."/>
            <person name="Morowitz M.J."/>
            <person name="Banfield J.F."/>
        </authorList>
    </citation>
    <scope>NUCLEOTIDE SEQUENCE [LARGE SCALE GENOMIC DNA]</scope>
    <source>
        <strain evidence="6">S2_003_000_R2_4</strain>
    </source>
</reference>
<comment type="caution">
    <text evidence="6">The sequence shown here is derived from an EMBL/GenBank/DDBJ whole genome shotgun (WGS) entry which is preliminary data.</text>
</comment>
<evidence type="ECO:0000256" key="2">
    <source>
        <dbReference type="ARBA" id="ARBA00023125"/>
    </source>
</evidence>
<dbReference type="InterPro" id="IPR001647">
    <property type="entry name" value="HTH_TetR"/>
</dbReference>
<evidence type="ECO:0000313" key="7">
    <source>
        <dbReference type="Proteomes" id="UP000249393"/>
    </source>
</evidence>
<dbReference type="InterPro" id="IPR050109">
    <property type="entry name" value="HTH-type_TetR-like_transc_reg"/>
</dbReference>
<dbReference type="SUPFAM" id="SSF48498">
    <property type="entry name" value="Tetracyclin repressor-like, C-terminal domain"/>
    <property type="match status" value="1"/>
</dbReference>
<feature type="DNA-binding region" description="H-T-H motif" evidence="4">
    <location>
        <begin position="44"/>
        <end position="63"/>
    </location>
</feature>
<dbReference type="Pfam" id="PF13305">
    <property type="entry name" value="TetR_C_33"/>
    <property type="match status" value="1"/>
</dbReference>
<keyword evidence="3" id="KW-0804">Transcription</keyword>
<protein>
    <submittedName>
        <fullName evidence="6">TetR family transcriptional regulator</fullName>
    </submittedName>
</protein>
<proteinExistence type="predicted"/>
<evidence type="ECO:0000259" key="5">
    <source>
        <dbReference type="PROSITE" id="PS50977"/>
    </source>
</evidence>
<dbReference type="GO" id="GO:0000976">
    <property type="term" value="F:transcription cis-regulatory region binding"/>
    <property type="evidence" value="ECO:0007669"/>
    <property type="project" value="TreeGrafter"/>
</dbReference>
<name>A0A2W5VJ43_9CAUL</name>
<dbReference type="RefSeq" id="WP_304273921.1">
    <property type="nucleotide sequence ID" value="NZ_QFQZ01000005.1"/>
</dbReference>
<dbReference type="InterPro" id="IPR009057">
    <property type="entry name" value="Homeodomain-like_sf"/>
</dbReference>
<dbReference type="Gene3D" id="1.10.357.10">
    <property type="entry name" value="Tetracycline Repressor, domain 2"/>
    <property type="match status" value="1"/>
</dbReference>
<dbReference type="InterPro" id="IPR025996">
    <property type="entry name" value="MT1864/Rv1816-like_C"/>
</dbReference>
<gene>
    <name evidence="6" type="ORF">DI526_03080</name>
</gene>
<dbReference type="InterPro" id="IPR036271">
    <property type="entry name" value="Tet_transcr_reg_TetR-rel_C_sf"/>
</dbReference>
<dbReference type="SUPFAM" id="SSF46689">
    <property type="entry name" value="Homeodomain-like"/>
    <property type="match status" value="1"/>
</dbReference>
<dbReference type="Proteomes" id="UP000249393">
    <property type="component" value="Unassembled WGS sequence"/>
</dbReference>
<dbReference type="AlphaFoldDB" id="A0A2W5VJ43"/>
<evidence type="ECO:0000313" key="6">
    <source>
        <dbReference type="EMBL" id="PZR36696.1"/>
    </source>
</evidence>
<dbReference type="Pfam" id="PF00440">
    <property type="entry name" value="TetR_N"/>
    <property type="match status" value="1"/>
</dbReference>
<dbReference type="PANTHER" id="PTHR30055:SF220">
    <property type="entry name" value="TETR-FAMILY REGULATORY PROTEIN"/>
    <property type="match status" value="1"/>
</dbReference>
<keyword evidence="1" id="KW-0805">Transcription regulation</keyword>
<evidence type="ECO:0000256" key="3">
    <source>
        <dbReference type="ARBA" id="ARBA00023163"/>
    </source>
</evidence>
<evidence type="ECO:0000256" key="1">
    <source>
        <dbReference type="ARBA" id="ARBA00023015"/>
    </source>
</evidence>
<dbReference type="PANTHER" id="PTHR30055">
    <property type="entry name" value="HTH-TYPE TRANSCRIPTIONAL REGULATOR RUTR"/>
    <property type="match status" value="1"/>
</dbReference>
<feature type="domain" description="HTH tetR-type" evidence="5">
    <location>
        <begin position="21"/>
        <end position="81"/>
    </location>
</feature>
<dbReference type="PROSITE" id="PS50977">
    <property type="entry name" value="HTH_TETR_2"/>
    <property type="match status" value="1"/>
</dbReference>
<dbReference type="EMBL" id="QFQZ01000005">
    <property type="protein sequence ID" value="PZR36696.1"/>
    <property type="molecule type" value="Genomic_DNA"/>
</dbReference>
<keyword evidence="2 4" id="KW-0238">DNA-binding</keyword>